<gene>
    <name evidence="5" type="ORF">DL764_005126</name>
</gene>
<dbReference type="PANTHER" id="PTHR23195">
    <property type="entry name" value="YEATS DOMAIN"/>
    <property type="match status" value="1"/>
</dbReference>
<sequence length="308" mass="34973">MRTAPMVSTRKSVEEARARMTTVDLVAPRSETASSSAKPAVGSESGCKQLSIVLRKRPSQTIPFASSSKQENKPEAKVKKMQLERKVKLVTEQHNIPKESPMPDFPMKEWSVKLYILDQDGNEHPANCFAKVTYNLHPSFENPNQTFHEPPFTCKNEGWGEFEMSIDMFTSEKGGKITIFHDLNFAAPRYENIQTVTFKNPSQNLIATLRETGPVTDDDPRAAVKARKANDGKKRKGSWDFDKIADAMCKLSEDDLLHVIQMIHDNKSDDTFIKNDIEKGEFSVDLFSLPDFLTKMIWDFLVEQKLIQ</sequence>
<feature type="compositionally biased region" description="Polar residues" evidence="3">
    <location>
        <begin position="59"/>
        <end position="69"/>
    </location>
</feature>
<comment type="subcellular location">
    <subcellularLocation>
        <location evidence="2">Nucleus</location>
    </subcellularLocation>
</comment>
<dbReference type="GO" id="GO:0006355">
    <property type="term" value="P:regulation of DNA-templated transcription"/>
    <property type="evidence" value="ECO:0007669"/>
    <property type="project" value="InterPro"/>
</dbReference>
<evidence type="ECO:0000256" key="2">
    <source>
        <dbReference type="PROSITE-ProRule" id="PRU00376"/>
    </source>
</evidence>
<keyword evidence="1 2" id="KW-0539">Nucleus</keyword>
<feature type="compositionally biased region" description="Basic and acidic residues" evidence="3">
    <location>
        <begin position="70"/>
        <end position="79"/>
    </location>
</feature>
<dbReference type="InterPro" id="IPR038704">
    <property type="entry name" value="YEAST_sf"/>
</dbReference>
<keyword evidence="6" id="KW-1185">Reference proteome</keyword>
<dbReference type="PROSITE" id="PS51037">
    <property type="entry name" value="YEATS"/>
    <property type="match status" value="1"/>
</dbReference>
<accession>A0A4Q4TA53</accession>
<dbReference type="AlphaFoldDB" id="A0A4Q4TA53"/>
<feature type="domain" description="YEATS" evidence="4">
    <location>
        <begin position="77"/>
        <end position="212"/>
    </location>
</feature>
<dbReference type="OrthoDB" id="1741717at2759"/>
<feature type="region of interest" description="Disordered" evidence="3">
    <location>
        <begin position="58"/>
        <end position="79"/>
    </location>
</feature>
<name>A0A4Q4TA53_9PEZI</name>
<protein>
    <recommendedName>
        <fullName evidence="4">YEATS domain-containing protein</fullName>
    </recommendedName>
</protein>
<comment type="caution">
    <text evidence="5">The sequence shown here is derived from an EMBL/GenBank/DDBJ whole genome shotgun (WGS) entry which is preliminary data.</text>
</comment>
<evidence type="ECO:0000313" key="6">
    <source>
        <dbReference type="Proteomes" id="UP000293360"/>
    </source>
</evidence>
<dbReference type="EMBL" id="QJNU01000256">
    <property type="protein sequence ID" value="RYP03485.1"/>
    <property type="molecule type" value="Genomic_DNA"/>
</dbReference>
<dbReference type="Gene3D" id="2.60.40.1970">
    <property type="entry name" value="YEATS domain"/>
    <property type="match status" value="1"/>
</dbReference>
<dbReference type="GO" id="GO:0005634">
    <property type="term" value="C:nucleus"/>
    <property type="evidence" value="ECO:0007669"/>
    <property type="project" value="UniProtKB-SubCell"/>
</dbReference>
<dbReference type="STRING" id="155417.A0A4Q4TA53"/>
<dbReference type="CDD" id="cd16905">
    <property type="entry name" value="YEATS_Taf14_like"/>
    <property type="match status" value="1"/>
</dbReference>
<dbReference type="Proteomes" id="UP000293360">
    <property type="component" value="Unassembled WGS sequence"/>
</dbReference>
<dbReference type="InterPro" id="IPR055129">
    <property type="entry name" value="YEATS_dom"/>
</dbReference>
<reference evidence="5 6" key="1">
    <citation type="submission" date="2018-06" db="EMBL/GenBank/DDBJ databases">
        <title>Complete Genomes of Monosporascus.</title>
        <authorList>
            <person name="Robinson A.J."/>
            <person name="Natvig D.O."/>
        </authorList>
    </citation>
    <scope>NUCLEOTIDE SEQUENCE [LARGE SCALE GENOMIC DNA]</scope>
    <source>
        <strain evidence="5 6">CBS 110550</strain>
    </source>
</reference>
<dbReference type="InterPro" id="IPR005033">
    <property type="entry name" value="YEATS"/>
</dbReference>
<organism evidence="5 6">
    <name type="scientific">Monosporascus ibericus</name>
    <dbReference type="NCBI Taxonomy" id="155417"/>
    <lineage>
        <taxon>Eukaryota</taxon>
        <taxon>Fungi</taxon>
        <taxon>Dikarya</taxon>
        <taxon>Ascomycota</taxon>
        <taxon>Pezizomycotina</taxon>
        <taxon>Sordariomycetes</taxon>
        <taxon>Xylariomycetidae</taxon>
        <taxon>Xylariales</taxon>
        <taxon>Xylariales incertae sedis</taxon>
        <taxon>Monosporascus</taxon>
    </lineage>
</organism>
<evidence type="ECO:0000313" key="5">
    <source>
        <dbReference type="EMBL" id="RYP03485.1"/>
    </source>
</evidence>
<evidence type="ECO:0000256" key="3">
    <source>
        <dbReference type="SAM" id="MobiDB-lite"/>
    </source>
</evidence>
<evidence type="ECO:0000259" key="4">
    <source>
        <dbReference type="PROSITE" id="PS51037"/>
    </source>
</evidence>
<evidence type="ECO:0000256" key="1">
    <source>
        <dbReference type="ARBA" id="ARBA00023242"/>
    </source>
</evidence>
<dbReference type="Pfam" id="PF03366">
    <property type="entry name" value="YEATS"/>
    <property type="match status" value="1"/>
</dbReference>
<dbReference type="GO" id="GO:0000785">
    <property type="term" value="C:chromatin"/>
    <property type="evidence" value="ECO:0007669"/>
    <property type="project" value="UniProtKB-ARBA"/>
</dbReference>
<proteinExistence type="predicted"/>